<dbReference type="EMBL" id="UFYI01000007">
    <property type="protein sequence ID" value="STD25533.1"/>
    <property type="molecule type" value="Genomic_DNA"/>
</dbReference>
<dbReference type="Proteomes" id="UP000255163">
    <property type="component" value="Unassembled WGS sequence"/>
</dbReference>
<proteinExistence type="predicted"/>
<evidence type="ECO:0000313" key="2">
    <source>
        <dbReference type="Proteomes" id="UP000255163"/>
    </source>
</evidence>
<protein>
    <submittedName>
        <fullName evidence="1">Uncharacterized protein</fullName>
    </submittedName>
</protein>
<dbReference type="AlphaFoldDB" id="A0A376FH80"/>
<accession>A0A376FH80</accession>
<reference evidence="1 2" key="1">
    <citation type="submission" date="2018-06" db="EMBL/GenBank/DDBJ databases">
        <authorList>
            <consortium name="Pathogen Informatics"/>
            <person name="Doyle S."/>
        </authorList>
    </citation>
    <scope>NUCLEOTIDE SEQUENCE [LARGE SCALE GENOMIC DNA]</scope>
    <source>
        <strain evidence="1 2">NCTC12123</strain>
    </source>
</reference>
<evidence type="ECO:0000313" key="1">
    <source>
        <dbReference type="EMBL" id="STD25533.1"/>
    </source>
</evidence>
<sequence>MILSRFRHVPVAPGFQKIHRNLRCKVTARRDRPVAAEQQSIKEVIVVAAEHREARMGAFDDMDHAAQVGDGVDGVFDADNIAARVGKGFYQRRSQILPGQRREVIEHHRQRDAVGHLLEIADQVRFRHFPVVGVNHHDAVRARLLRVLAQLNGFPGVGAAGADQDRHATIDMIDSKAGNGFTLFGAQLGELAAAAQEEQAVNACFYEIVD</sequence>
<organism evidence="1 2">
    <name type="scientific">Enterobacter asburiae</name>
    <dbReference type="NCBI Taxonomy" id="61645"/>
    <lineage>
        <taxon>Bacteria</taxon>
        <taxon>Pseudomonadati</taxon>
        <taxon>Pseudomonadota</taxon>
        <taxon>Gammaproteobacteria</taxon>
        <taxon>Enterobacterales</taxon>
        <taxon>Enterobacteriaceae</taxon>
        <taxon>Enterobacter</taxon>
        <taxon>Enterobacter cloacae complex</taxon>
    </lineage>
</organism>
<gene>
    <name evidence="1" type="ORF">NCTC12123_05088</name>
</gene>
<name>A0A376FH80_ENTAS</name>